<dbReference type="PROSITE" id="PS50988">
    <property type="entry name" value="TROVE"/>
    <property type="match status" value="1"/>
</dbReference>
<dbReference type="InterPro" id="IPR056800">
    <property type="entry name" value="vWA_Ro60"/>
</dbReference>
<name>A0A2T7NMR3_POMCA</name>
<dbReference type="GO" id="GO:1990904">
    <property type="term" value="C:ribonucleoprotein complex"/>
    <property type="evidence" value="ECO:0007669"/>
    <property type="project" value="UniProtKB-KW"/>
</dbReference>
<evidence type="ECO:0000313" key="9">
    <source>
        <dbReference type="Proteomes" id="UP000245119"/>
    </source>
</evidence>
<keyword evidence="9" id="KW-1185">Reference proteome</keyword>
<dbReference type="Proteomes" id="UP000245119">
    <property type="component" value="Linkage Group LG11"/>
</dbReference>
<evidence type="ECO:0000313" key="8">
    <source>
        <dbReference type="EMBL" id="PVD22467.1"/>
    </source>
</evidence>
<dbReference type="AlphaFoldDB" id="A0A2T7NMR3"/>
<dbReference type="OrthoDB" id="6098064at2759"/>
<keyword evidence="5" id="KW-0694">RNA-binding</keyword>
<evidence type="ECO:0000259" key="7">
    <source>
        <dbReference type="PROSITE" id="PS50988"/>
    </source>
</evidence>
<dbReference type="PANTHER" id="PTHR14202">
    <property type="entry name" value="60 KDA RIBONUCLEOPROTEIN SSA/RO"/>
    <property type="match status" value="1"/>
</dbReference>
<dbReference type="InterPro" id="IPR040322">
    <property type="entry name" value="TROVE2"/>
</dbReference>
<evidence type="ECO:0000256" key="4">
    <source>
        <dbReference type="ARBA" id="ARBA00022723"/>
    </source>
</evidence>
<comment type="subcellular location">
    <subcellularLocation>
        <location evidence="1">Cytoplasm</location>
    </subcellularLocation>
</comment>
<dbReference type="EMBL" id="PZQS01000011">
    <property type="protein sequence ID" value="PVD22467.1"/>
    <property type="molecule type" value="Genomic_DNA"/>
</dbReference>
<evidence type="ECO:0000256" key="2">
    <source>
        <dbReference type="ARBA" id="ARBA00007814"/>
    </source>
</evidence>
<dbReference type="GO" id="GO:0005737">
    <property type="term" value="C:cytoplasm"/>
    <property type="evidence" value="ECO:0007669"/>
    <property type="project" value="UniProtKB-SubCell"/>
</dbReference>
<protein>
    <recommendedName>
        <fullName evidence="7">TROVE domain-containing protein</fullName>
    </recommendedName>
</protein>
<dbReference type="InterPro" id="IPR036465">
    <property type="entry name" value="vWFA_dom_sf"/>
</dbReference>
<keyword evidence="3" id="KW-0963">Cytoplasm</keyword>
<organism evidence="8 9">
    <name type="scientific">Pomacea canaliculata</name>
    <name type="common">Golden apple snail</name>
    <dbReference type="NCBI Taxonomy" id="400727"/>
    <lineage>
        <taxon>Eukaryota</taxon>
        <taxon>Metazoa</taxon>
        <taxon>Spiralia</taxon>
        <taxon>Lophotrochozoa</taxon>
        <taxon>Mollusca</taxon>
        <taxon>Gastropoda</taxon>
        <taxon>Caenogastropoda</taxon>
        <taxon>Architaenioglossa</taxon>
        <taxon>Ampullarioidea</taxon>
        <taxon>Ampullariidae</taxon>
        <taxon>Pomacea</taxon>
    </lineage>
</organism>
<sequence>MATDTVKIDDLQRLRRFFYLGNDHGLYRVRVGPERCLSAESAPIVNDLLAKGRGEEVVEEVVKFLSGDRTCCTNHAPALFTLAMCARFEDQSQTTKQAAVKAMGKACSSTADLFQFISFAQCLRESRRGWGRSLKNGVQRWFDSKTSMELAEIVTRQKTGSKWSYIDLLRVTHVVPKTEGAKMIVRYLARSLQAAEEEFGGDKASPELKETLAYLGALEQLKTEKDVAVAVGLIEEYKFHPKQVAPHLQQFAQVWSFTTTLTQVSLVELLHNIGNLARRALLEPVEPVSGDIVQRIQDEEYIRKEKLSPIAVLIAMRVYEQGSSLKWTRNGAVVEALNNAFATALKYNVESTNKRYLLAININNQFLCWVHGARVLSPVIAAASIAVILAHTEKEPTMAFFNKEVRPLSFITSVQMPEICEKIVQCATAPEAGRSKCDLVIPIMWAQKASEPYDVIIIMTDHRNPSASADLATAFKQYRSTMKLPQAKLVVCSVTASHIQFADSSDAGMLDIAGFDERVPDVIHKFVTGML</sequence>
<dbReference type="Pfam" id="PF25045">
    <property type="entry name" value="vWA_Ro60"/>
    <property type="match status" value="1"/>
</dbReference>
<dbReference type="InterPro" id="IPR037214">
    <property type="entry name" value="TROVE_dom_sf"/>
</dbReference>
<evidence type="ECO:0000256" key="5">
    <source>
        <dbReference type="ARBA" id="ARBA00022884"/>
    </source>
</evidence>
<reference evidence="8 9" key="1">
    <citation type="submission" date="2018-04" db="EMBL/GenBank/DDBJ databases">
        <title>The genome of golden apple snail Pomacea canaliculata provides insight into stress tolerance and invasive adaptation.</title>
        <authorList>
            <person name="Liu C."/>
            <person name="Liu B."/>
            <person name="Ren Y."/>
            <person name="Zhang Y."/>
            <person name="Wang H."/>
            <person name="Li S."/>
            <person name="Jiang F."/>
            <person name="Yin L."/>
            <person name="Zhang G."/>
            <person name="Qian W."/>
            <person name="Fan W."/>
        </authorList>
    </citation>
    <scope>NUCLEOTIDE SEQUENCE [LARGE SCALE GENOMIC DNA]</scope>
    <source>
        <strain evidence="8">SZHN2017</strain>
        <tissue evidence="8">Muscle</tissue>
    </source>
</reference>
<dbReference type="GO" id="GO:0003723">
    <property type="term" value="F:RNA binding"/>
    <property type="evidence" value="ECO:0007669"/>
    <property type="project" value="UniProtKB-KW"/>
</dbReference>
<evidence type="ECO:0000256" key="6">
    <source>
        <dbReference type="ARBA" id="ARBA00023274"/>
    </source>
</evidence>
<comment type="similarity">
    <text evidence="2">Belongs to the Ro 60 kDa family.</text>
</comment>
<dbReference type="InterPro" id="IPR008858">
    <property type="entry name" value="TROVE_dom"/>
</dbReference>
<comment type="caution">
    <text evidence="8">The sequence shown here is derived from an EMBL/GenBank/DDBJ whole genome shotgun (WGS) entry which is preliminary data.</text>
</comment>
<dbReference type="SUPFAM" id="SSF140864">
    <property type="entry name" value="TROVE domain-like"/>
    <property type="match status" value="1"/>
</dbReference>
<keyword evidence="6" id="KW-0687">Ribonucleoprotein</keyword>
<dbReference type="GO" id="GO:0046872">
    <property type="term" value="F:metal ion binding"/>
    <property type="evidence" value="ECO:0007669"/>
    <property type="project" value="UniProtKB-KW"/>
</dbReference>
<dbReference type="PANTHER" id="PTHR14202:SF0">
    <property type="entry name" value="RNA-BINDING PROTEIN RO60"/>
    <property type="match status" value="1"/>
</dbReference>
<keyword evidence="4" id="KW-0479">Metal-binding</keyword>
<dbReference type="Gene3D" id="3.40.50.410">
    <property type="entry name" value="von Willebrand factor, type A domain"/>
    <property type="match status" value="1"/>
</dbReference>
<dbReference type="SUPFAM" id="SSF53300">
    <property type="entry name" value="vWA-like"/>
    <property type="match status" value="1"/>
</dbReference>
<gene>
    <name evidence="8" type="ORF">C0Q70_18281</name>
</gene>
<dbReference type="Pfam" id="PF05731">
    <property type="entry name" value="TROVE"/>
    <property type="match status" value="1"/>
</dbReference>
<feature type="domain" description="TROVE" evidence="7">
    <location>
        <begin position="1"/>
        <end position="354"/>
    </location>
</feature>
<proteinExistence type="inferred from homology"/>
<evidence type="ECO:0000256" key="1">
    <source>
        <dbReference type="ARBA" id="ARBA00004496"/>
    </source>
</evidence>
<accession>A0A2T7NMR3</accession>
<evidence type="ECO:0000256" key="3">
    <source>
        <dbReference type="ARBA" id="ARBA00022490"/>
    </source>
</evidence>